<name>A0ABU9YZX9_9RHOO</name>
<dbReference type="Pfam" id="PF13532">
    <property type="entry name" value="2OG-FeII_Oxy_2"/>
    <property type="match status" value="1"/>
</dbReference>
<dbReference type="PROSITE" id="PS51471">
    <property type="entry name" value="FE2OG_OXY"/>
    <property type="match status" value="1"/>
</dbReference>
<evidence type="ECO:0000259" key="6">
    <source>
        <dbReference type="PROSITE" id="PS51471"/>
    </source>
</evidence>
<dbReference type="InterPro" id="IPR004574">
    <property type="entry name" value="Alkb"/>
</dbReference>
<protein>
    <submittedName>
        <fullName evidence="7">DNA oxidative demethylase AlkB</fullName>
        <ecNumber evidence="7">1.14.11.33</ecNumber>
    </submittedName>
</protein>
<dbReference type="PANTHER" id="PTHR16557">
    <property type="entry name" value="ALKYLATED DNA REPAIR PROTEIN ALKB-RELATED"/>
    <property type="match status" value="1"/>
</dbReference>
<evidence type="ECO:0000256" key="3">
    <source>
        <dbReference type="ARBA" id="ARBA00022964"/>
    </source>
</evidence>
<evidence type="ECO:0000313" key="8">
    <source>
        <dbReference type="Proteomes" id="UP001410394"/>
    </source>
</evidence>
<evidence type="ECO:0000256" key="1">
    <source>
        <dbReference type="ARBA" id="ARBA00001954"/>
    </source>
</evidence>
<evidence type="ECO:0000256" key="4">
    <source>
        <dbReference type="ARBA" id="ARBA00023002"/>
    </source>
</evidence>
<feature type="domain" description="Fe2OG dioxygenase" evidence="6">
    <location>
        <begin position="115"/>
        <end position="215"/>
    </location>
</feature>
<dbReference type="EC" id="1.14.11.33" evidence="7"/>
<dbReference type="InterPro" id="IPR027450">
    <property type="entry name" value="AlkB-like"/>
</dbReference>
<proteinExistence type="predicted"/>
<dbReference type="InterPro" id="IPR005123">
    <property type="entry name" value="Oxoglu/Fe-dep_dioxygenase_dom"/>
</dbReference>
<reference evidence="7 8" key="1">
    <citation type="journal article" date="2018" name="Int. J. Syst. Evol. Microbiol.">
        <title>Uliginosibacterium sediminicola sp. nov., isolated from freshwater sediment.</title>
        <authorList>
            <person name="Hwang W.M."/>
            <person name="Kim S.M."/>
            <person name="Kang K."/>
            <person name="Ahn T.Y."/>
        </authorList>
    </citation>
    <scope>NUCLEOTIDE SEQUENCE [LARGE SCALE GENOMIC DNA]</scope>
    <source>
        <strain evidence="7 8">M1-21</strain>
    </source>
</reference>
<keyword evidence="3" id="KW-0223">Dioxygenase</keyword>
<dbReference type="PANTHER" id="PTHR16557:SF2">
    <property type="entry name" value="NUCLEIC ACID DIOXYGENASE ALKBH1"/>
    <property type="match status" value="1"/>
</dbReference>
<dbReference type="InterPro" id="IPR037151">
    <property type="entry name" value="AlkB-like_sf"/>
</dbReference>
<sequence length="215" mass="23165">MDLFDALDDTAPCSEAICPGAVLLHGFARAQADALWSITQTVLATAPLRQMQTPGGHWMSVQTSSCGTAGWVSDELGYRYSTHDPLSGQRWPAIPAEFLQLARDAAAAGGFADFVPDACLINRYTPGARMSLHQDRNERDFGAPIVSLSLGVPAIFLFGGQQRSDKPRRYRLLHGDVVVWGGPARLAFHGVAPLALGDHPLSGDARINLTFRKAL</sequence>
<comment type="cofactor">
    <cofactor evidence="1">
        <name>Fe(2+)</name>
        <dbReference type="ChEBI" id="CHEBI:29033"/>
    </cofactor>
</comment>
<gene>
    <name evidence="7" type="primary">alkB</name>
    <name evidence="7" type="ORF">ABDB84_11550</name>
</gene>
<accession>A0ABU9YZX9</accession>
<evidence type="ECO:0000313" key="7">
    <source>
        <dbReference type="EMBL" id="MEN3069116.1"/>
    </source>
</evidence>
<dbReference type="NCBIfam" id="NF011930">
    <property type="entry name" value="PRK15401.1"/>
    <property type="match status" value="1"/>
</dbReference>
<dbReference type="Proteomes" id="UP001410394">
    <property type="component" value="Unassembled WGS sequence"/>
</dbReference>
<dbReference type="SUPFAM" id="SSF51197">
    <property type="entry name" value="Clavaminate synthase-like"/>
    <property type="match status" value="1"/>
</dbReference>
<comment type="caution">
    <text evidence="7">The sequence shown here is derived from an EMBL/GenBank/DDBJ whole genome shotgun (WGS) entry which is preliminary data.</text>
</comment>
<evidence type="ECO:0000256" key="2">
    <source>
        <dbReference type="ARBA" id="ARBA00022723"/>
    </source>
</evidence>
<keyword evidence="8" id="KW-1185">Reference proteome</keyword>
<keyword evidence="5" id="KW-0408">Iron</keyword>
<keyword evidence="2" id="KW-0479">Metal-binding</keyword>
<dbReference type="EMBL" id="JBDIVE010000005">
    <property type="protein sequence ID" value="MEN3069116.1"/>
    <property type="molecule type" value="Genomic_DNA"/>
</dbReference>
<keyword evidence="4 7" id="KW-0560">Oxidoreductase</keyword>
<evidence type="ECO:0000256" key="5">
    <source>
        <dbReference type="ARBA" id="ARBA00023004"/>
    </source>
</evidence>
<organism evidence="7 8">
    <name type="scientific">Uliginosibacterium sediminicola</name>
    <dbReference type="NCBI Taxonomy" id="2024550"/>
    <lineage>
        <taxon>Bacteria</taxon>
        <taxon>Pseudomonadati</taxon>
        <taxon>Pseudomonadota</taxon>
        <taxon>Betaproteobacteria</taxon>
        <taxon>Rhodocyclales</taxon>
        <taxon>Zoogloeaceae</taxon>
        <taxon>Uliginosibacterium</taxon>
    </lineage>
</organism>
<dbReference type="RefSeq" id="WP_345919883.1">
    <property type="nucleotide sequence ID" value="NZ_JBDIVE010000005.1"/>
</dbReference>
<dbReference type="Gene3D" id="2.60.120.590">
    <property type="entry name" value="Alpha-ketoglutarate-dependent dioxygenase AlkB-like"/>
    <property type="match status" value="1"/>
</dbReference>
<dbReference type="GO" id="GO:0035516">
    <property type="term" value="F:broad specificity oxidative DNA demethylase activity"/>
    <property type="evidence" value="ECO:0007669"/>
    <property type="project" value="UniProtKB-EC"/>
</dbReference>